<name>A0A7L9WRY7_9RHOB</name>
<dbReference type="EMBL" id="CP045201">
    <property type="protein sequence ID" value="QOL82278.1"/>
    <property type="molecule type" value="Genomic_DNA"/>
</dbReference>
<feature type="transmembrane region" description="Helical" evidence="1">
    <location>
        <begin position="46"/>
        <end position="65"/>
    </location>
</feature>
<feature type="transmembrane region" description="Helical" evidence="1">
    <location>
        <begin position="89"/>
        <end position="120"/>
    </location>
</feature>
<organism evidence="3 4">
    <name type="scientific">Pseudooceanicola spongiae</name>
    <dbReference type="NCBI Taxonomy" id="2613965"/>
    <lineage>
        <taxon>Bacteria</taxon>
        <taxon>Pseudomonadati</taxon>
        <taxon>Pseudomonadota</taxon>
        <taxon>Alphaproteobacteria</taxon>
        <taxon>Rhodobacterales</taxon>
        <taxon>Paracoccaceae</taxon>
        <taxon>Pseudooceanicola</taxon>
    </lineage>
</organism>
<dbReference type="InterPro" id="IPR009936">
    <property type="entry name" value="DUF1468"/>
</dbReference>
<feature type="transmembrane region" description="Helical" evidence="1">
    <location>
        <begin position="127"/>
        <end position="146"/>
    </location>
</feature>
<sequence length="158" mass="16944">MAHPTDPDTSAPRRRWGPLVFAALLALAMLVYAWSVMGIARGLTDWLLILPVALIGAVAALWAGVADMKPLTGLAKTVERTWGEDTKPILLLVLTGAYACAAPFAGFDVGTAVFILLALLLQGERSWWKLALASLAGAALMTWIFTDLLSVRLPTLLF</sequence>
<keyword evidence="1" id="KW-0812">Transmembrane</keyword>
<dbReference type="RefSeq" id="WP_193080324.1">
    <property type="nucleotide sequence ID" value="NZ_CP045201.1"/>
</dbReference>
<proteinExistence type="predicted"/>
<gene>
    <name evidence="3" type="ORF">F3W81_16435</name>
</gene>
<accession>A0A7L9WRY7</accession>
<evidence type="ECO:0000259" key="2">
    <source>
        <dbReference type="Pfam" id="PF07331"/>
    </source>
</evidence>
<dbReference type="KEGG" id="pshq:F3W81_16435"/>
<dbReference type="Pfam" id="PF07331">
    <property type="entry name" value="TctB"/>
    <property type="match status" value="1"/>
</dbReference>
<reference evidence="3 4" key="1">
    <citation type="submission" date="2019-10" db="EMBL/GenBank/DDBJ databases">
        <title>Pseudopuniceibacterium sp. HQ09 islated from Antarctica.</title>
        <authorList>
            <person name="Liao L."/>
            <person name="Su S."/>
            <person name="Chen B."/>
            <person name="Yu Y."/>
        </authorList>
    </citation>
    <scope>NUCLEOTIDE SEQUENCE [LARGE SCALE GENOMIC DNA]</scope>
    <source>
        <strain evidence="3 4">HQ09</strain>
    </source>
</reference>
<feature type="domain" description="DUF1468" evidence="2">
    <location>
        <begin position="18"/>
        <end position="154"/>
    </location>
</feature>
<keyword evidence="1" id="KW-0472">Membrane</keyword>
<evidence type="ECO:0000256" key="1">
    <source>
        <dbReference type="SAM" id="Phobius"/>
    </source>
</evidence>
<feature type="transmembrane region" description="Helical" evidence="1">
    <location>
        <begin position="16"/>
        <end position="34"/>
    </location>
</feature>
<protein>
    <recommendedName>
        <fullName evidence="2">DUF1468 domain-containing protein</fullName>
    </recommendedName>
</protein>
<dbReference type="Proteomes" id="UP000594118">
    <property type="component" value="Chromosome"/>
</dbReference>
<evidence type="ECO:0000313" key="3">
    <source>
        <dbReference type="EMBL" id="QOL82278.1"/>
    </source>
</evidence>
<dbReference type="AlphaFoldDB" id="A0A7L9WRY7"/>
<evidence type="ECO:0000313" key="4">
    <source>
        <dbReference type="Proteomes" id="UP000594118"/>
    </source>
</evidence>
<keyword evidence="1" id="KW-1133">Transmembrane helix</keyword>
<keyword evidence="4" id="KW-1185">Reference proteome</keyword>